<organism evidence="2 3">
    <name type="scientific">Thermoanaerobacter mathranii subsp. mathranii (strain DSM 11426 / CCUG 53645 / CIP 108742 / A3)</name>
    <dbReference type="NCBI Taxonomy" id="583358"/>
    <lineage>
        <taxon>Bacteria</taxon>
        <taxon>Bacillati</taxon>
        <taxon>Bacillota</taxon>
        <taxon>Clostridia</taxon>
        <taxon>Thermoanaerobacterales</taxon>
        <taxon>Thermoanaerobacteraceae</taxon>
        <taxon>Thermoanaerobacter</taxon>
    </lineage>
</organism>
<sequence length="38" mass="4248">MPVDKGGAGWGFGWFWIIIIILLICLFIPGFIVEEPKA</sequence>
<gene>
    <name evidence="2" type="ordered locus">Tmath_0620</name>
</gene>
<keyword evidence="3" id="KW-1185">Reference proteome</keyword>
<protein>
    <recommendedName>
        <fullName evidence="4">Sporulation protein YjcZ</fullName>
    </recommendedName>
</protein>
<dbReference type="EMBL" id="CP002032">
    <property type="protein sequence ID" value="ADH60373.1"/>
    <property type="molecule type" value="Genomic_DNA"/>
</dbReference>
<keyword evidence="1" id="KW-0472">Membrane</keyword>
<proteinExistence type="predicted"/>
<accession>A0ABN3YZX9</accession>
<evidence type="ECO:0008006" key="4">
    <source>
        <dbReference type="Google" id="ProtNLM"/>
    </source>
</evidence>
<keyword evidence="1" id="KW-1133">Transmembrane helix</keyword>
<name>A0ABN3YZX9_THEM3</name>
<evidence type="ECO:0000313" key="2">
    <source>
        <dbReference type="EMBL" id="ADH60373.1"/>
    </source>
</evidence>
<dbReference type="Proteomes" id="UP000002064">
    <property type="component" value="Chromosome"/>
</dbReference>
<feature type="transmembrane region" description="Helical" evidence="1">
    <location>
        <begin position="12"/>
        <end position="33"/>
    </location>
</feature>
<evidence type="ECO:0000256" key="1">
    <source>
        <dbReference type="SAM" id="Phobius"/>
    </source>
</evidence>
<keyword evidence="1" id="KW-0812">Transmembrane</keyword>
<evidence type="ECO:0000313" key="3">
    <source>
        <dbReference type="Proteomes" id="UP000002064"/>
    </source>
</evidence>
<reference evidence="2 3" key="1">
    <citation type="submission" date="2010-05" db="EMBL/GenBank/DDBJ databases">
        <title>Complete sequence of Thermoanaerobacter mathranii subsp. mathranii mathranii str. A3.</title>
        <authorList>
            <consortium name="US DOE Joint Genome Institute"/>
            <person name="Lucas S."/>
            <person name="Copeland A."/>
            <person name="Lapidus A."/>
            <person name="Cheng J.-F."/>
            <person name="Bruce D."/>
            <person name="Goodwin L."/>
            <person name="Pitluck S."/>
            <person name="Held B."/>
            <person name="Detter J.C."/>
            <person name="Han C."/>
            <person name="Tapia R."/>
            <person name="Land M."/>
            <person name="Hauser L."/>
            <person name="Kyrpides N."/>
            <person name="Mikhailova N."/>
            <person name="Zhou J."/>
            <person name="Hemme C."/>
            <person name="Woyke T."/>
        </authorList>
    </citation>
    <scope>NUCLEOTIDE SEQUENCE [LARGE SCALE GENOMIC DNA]</scope>
    <source>
        <strain evidence="2 3">A3</strain>
    </source>
</reference>